<keyword evidence="17" id="KW-1185">Reference proteome</keyword>
<organism evidence="16 17">
    <name type="scientific">Candidatus Electronema aureum</name>
    <dbReference type="NCBI Taxonomy" id="2005002"/>
    <lineage>
        <taxon>Bacteria</taxon>
        <taxon>Pseudomonadati</taxon>
        <taxon>Thermodesulfobacteriota</taxon>
        <taxon>Desulfobulbia</taxon>
        <taxon>Desulfobulbales</taxon>
        <taxon>Desulfobulbaceae</taxon>
        <taxon>Candidatus Electronema</taxon>
    </lineage>
</organism>
<dbReference type="Gene3D" id="1.20.20.10">
    <property type="entry name" value="F1F0 ATP synthase subunit C"/>
    <property type="match status" value="1"/>
</dbReference>
<dbReference type="InterPro" id="IPR005953">
    <property type="entry name" value="ATP_synth_csu_bac/chlpt"/>
</dbReference>
<comment type="subcellular location">
    <subcellularLocation>
        <location evidence="1 14">Cell membrane</location>
        <topology evidence="1 14">Multi-pass membrane protein</topology>
    </subcellularLocation>
</comment>
<dbReference type="FunFam" id="1.20.20.10:FF:000002">
    <property type="entry name" value="ATP synthase subunit c"/>
    <property type="match status" value="1"/>
</dbReference>
<dbReference type="NCBIfam" id="TIGR01260">
    <property type="entry name" value="ATP_synt_c"/>
    <property type="match status" value="1"/>
</dbReference>
<comment type="function">
    <text evidence="13 14">F(1)F(0) ATP synthase produces ATP from ADP in the presence of a proton or sodium gradient. F-type ATPases consist of two structural domains, F(1) containing the extramembraneous catalytic core and F(0) containing the membrane proton channel, linked together by a central stalk and a peripheral stalk. During catalysis, ATP synthesis in the catalytic domain of F(1) is coupled via a rotary mechanism of the central stalk subunits to proton translocation.</text>
</comment>
<reference evidence="16" key="1">
    <citation type="submission" date="2017-07" db="EMBL/GenBank/DDBJ databases">
        <title>The cable genome - Insights into the physiology and evolution of filamentous bacteria capable of sulfide oxidation via long distance electron transfer.</title>
        <authorList>
            <person name="Thorup C."/>
            <person name="Bjerg J.T."/>
            <person name="Schreiber L."/>
            <person name="Nielsen L.P."/>
            <person name="Kjeldsen K.U."/>
            <person name="Boesen T."/>
            <person name="Boggild A."/>
            <person name="Meysman F."/>
            <person name="Geelhoed J."/>
            <person name="Schramm A."/>
        </authorList>
    </citation>
    <scope>NUCLEOTIDE SEQUENCE [LARGE SCALE GENOMIC DNA]</scope>
    <source>
        <strain evidence="16">GS</strain>
    </source>
</reference>
<evidence type="ECO:0000256" key="10">
    <source>
        <dbReference type="ARBA" id="ARBA00023121"/>
    </source>
</evidence>
<dbReference type="Proteomes" id="UP000316238">
    <property type="component" value="Unassembled WGS sequence"/>
</dbReference>
<keyword evidence="5 14" id="KW-0138">CF(0)</keyword>
<feature type="transmembrane region" description="Helical" evidence="14">
    <location>
        <begin position="53"/>
        <end position="77"/>
    </location>
</feature>
<comment type="caution">
    <text evidence="14">Lacks conserved residue(s) required for the propagation of feature annotation.</text>
</comment>
<evidence type="ECO:0000256" key="3">
    <source>
        <dbReference type="ARBA" id="ARBA00022448"/>
    </source>
</evidence>
<dbReference type="EMBL" id="NQJD01000027">
    <property type="protein sequence ID" value="TAA74407.1"/>
    <property type="molecule type" value="Genomic_DNA"/>
</dbReference>
<evidence type="ECO:0000313" key="16">
    <source>
        <dbReference type="EMBL" id="TAA74407.1"/>
    </source>
</evidence>
<evidence type="ECO:0000256" key="11">
    <source>
        <dbReference type="ARBA" id="ARBA00023136"/>
    </source>
</evidence>
<proteinExistence type="inferred from homology"/>
<evidence type="ECO:0000256" key="2">
    <source>
        <dbReference type="ARBA" id="ARBA00006704"/>
    </source>
</evidence>
<evidence type="ECO:0000256" key="14">
    <source>
        <dbReference type="HAMAP-Rule" id="MF_01396"/>
    </source>
</evidence>
<keyword evidence="10 14" id="KW-0446">Lipid-binding</keyword>
<dbReference type="InterPro" id="IPR020537">
    <property type="entry name" value="ATP_synth_F0_csu_DDCD_BS"/>
</dbReference>
<name>A0A521G065_9BACT</name>
<comment type="function">
    <text evidence="14">Key component of the F(0) channel; it plays a direct role in translocation across the membrane. A homomeric c-ring of between 10-14 subunits forms the central stalk rotor element with the F(1) delta and epsilon subunits.</text>
</comment>
<dbReference type="PANTHER" id="PTHR10031:SF0">
    <property type="entry name" value="ATPASE PROTEIN 9"/>
    <property type="match status" value="1"/>
</dbReference>
<keyword evidence="8 14" id="KW-1133">Transmembrane helix</keyword>
<keyword evidence="4 14" id="KW-1003">Cell membrane</keyword>
<accession>A0A521G065</accession>
<comment type="similarity">
    <text evidence="2 14">Belongs to the ATPase C chain family.</text>
</comment>
<feature type="domain" description="V-ATPase proteolipid subunit C-like" evidence="15">
    <location>
        <begin position="11"/>
        <end position="74"/>
    </location>
</feature>
<evidence type="ECO:0000256" key="4">
    <source>
        <dbReference type="ARBA" id="ARBA00022475"/>
    </source>
</evidence>
<evidence type="ECO:0000313" key="17">
    <source>
        <dbReference type="Proteomes" id="UP000316238"/>
    </source>
</evidence>
<keyword evidence="3 14" id="KW-0813">Transport</keyword>
<evidence type="ECO:0000256" key="9">
    <source>
        <dbReference type="ARBA" id="ARBA00023065"/>
    </source>
</evidence>
<dbReference type="SUPFAM" id="SSF81333">
    <property type="entry name" value="F1F0 ATP synthase subunit C"/>
    <property type="match status" value="1"/>
</dbReference>
<dbReference type="GO" id="GO:0045259">
    <property type="term" value="C:proton-transporting ATP synthase complex"/>
    <property type="evidence" value="ECO:0007669"/>
    <property type="project" value="UniProtKB-KW"/>
</dbReference>
<dbReference type="InterPro" id="IPR038662">
    <property type="entry name" value="ATP_synth_F0_csu_sf"/>
</dbReference>
<dbReference type="AlphaFoldDB" id="A0A521G065"/>
<evidence type="ECO:0000259" key="15">
    <source>
        <dbReference type="Pfam" id="PF00137"/>
    </source>
</evidence>
<protein>
    <recommendedName>
        <fullName evidence="14">ATP synthase subunit c</fullName>
    </recommendedName>
    <alternativeName>
        <fullName evidence="14">ATP synthase F(0) sector subunit c</fullName>
    </alternativeName>
    <alternativeName>
        <fullName evidence="14">F-type ATPase subunit c</fullName>
        <shortName evidence="14">F-ATPase subunit c</shortName>
    </alternativeName>
    <alternativeName>
        <fullName evidence="14">Lipid-binding protein</fullName>
    </alternativeName>
</protein>
<evidence type="ECO:0000256" key="13">
    <source>
        <dbReference type="ARBA" id="ARBA00025198"/>
    </source>
</evidence>
<dbReference type="GO" id="GO:0046933">
    <property type="term" value="F:proton-transporting ATP synthase activity, rotational mechanism"/>
    <property type="evidence" value="ECO:0007669"/>
    <property type="project" value="UniProtKB-UniRule"/>
</dbReference>
<feature type="site" description="Reversibly protonated during proton transport" evidence="14">
    <location>
        <position position="61"/>
    </location>
</feature>
<dbReference type="GO" id="GO:0033177">
    <property type="term" value="C:proton-transporting two-sector ATPase complex, proton-transporting domain"/>
    <property type="evidence" value="ECO:0007669"/>
    <property type="project" value="InterPro"/>
</dbReference>
<dbReference type="InterPro" id="IPR000454">
    <property type="entry name" value="ATP_synth_F0_csu"/>
</dbReference>
<evidence type="ECO:0000256" key="12">
    <source>
        <dbReference type="ARBA" id="ARBA00023310"/>
    </source>
</evidence>
<dbReference type="Pfam" id="PF00137">
    <property type="entry name" value="ATP-synt_C"/>
    <property type="match status" value="1"/>
</dbReference>
<dbReference type="CDD" id="cd18121">
    <property type="entry name" value="ATP-synt_Fo_c"/>
    <property type="match status" value="1"/>
</dbReference>
<evidence type="ECO:0000256" key="1">
    <source>
        <dbReference type="ARBA" id="ARBA00004651"/>
    </source>
</evidence>
<evidence type="ECO:0000256" key="8">
    <source>
        <dbReference type="ARBA" id="ARBA00022989"/>
    </source>
</evidence>
<evidence type="ECO:0000256" key="6">
    <source>
        <dbReference type="ARBA" id="ARBA00022692"/>
    </source>
</evidence>
<keyword evidence="7 14" id="KW-0375">Hydrogen ion transport</keyword>
<keyword evidence="12 14" id="KW-0066">ATP synthesis</keyword>
<dbReference type="InterPro" id="IPR002379">
    <property type="entry name" value="ATPase_proteolipid_c-like_dom"/>
</dbReference>
<dbReference type="PANTHER" id="PTHR10031">
    <property type="entry name" value="ATP SYNTHASE LIPID-BINDING PROTEIN, MITOCHONDRIAL"/>
    <property type="match status" value="1"/>
</dbReference>
<dbReference type="GO" id="GO:0008289">
    <property type="term" value="F:lipid binding"/>
    <property type="evidence" value="ECO:0007669"/>
    <property type="project" value="UniProtKB-KW"/>
</dbReference>
<dbReference type="GO" id="GO:0005886">
    <property type="term" value="C:plasma membrane"/>
    <property type="evidence" value="ECO:0007669"/>
    <property type="project" value="UniProtKB-SubCell"/>
</dbReference>
<dbReference type="PROSITE" id="PS00605">
    <property type="entry name" value="ATPASE_C"/>
    <property type="match status" value="1"/>
</dbReference>
<comment type="caution">
    <text evidence="16">The sequence shown here is derived from an EMBL/GenBank/DDBJ whole genome shotgun (WGS) entry which is preliminary data.</text>
</comment>
<keyword evidence="6 14" id="KW-0812">Transmembrane</keyword>
<sequence>MDKISLALVCFSAATSIGLTGFAAALGMGRGVESACSGIARNPEAKGAITTTMILGMALIESIAIYGLVIAFILLFANPYKAALIGG</sequence>
<dbReference type="InterPro" id="IPR035921">
    <property type="entry name" value="F/V-ATP_Csub_sf"/>
</dbReference>
<dbReference type="HAMAP" id="MF_01396">
    <property type="entry name" value="ATP_synth_c_bact"/>
    <property type="match status" value="1"/>
</dbReference>
<dbReference type="PRINTS" id="PR00124">
    <property type="entry name" value="ATPASEC"/>
</dbReference>
<evidence type="ECO:0000256" key="5">
    <source>
        <dbReference type="ARBA" id="ARBA00022547"/>
    </source>
</evidence>
<keyword evidence="9 14" id="KW-0406">Ion transport</keyword>
<gene>
    <name evidence="14" type="primary">atpE</name>
    <name evidence="16" type="ORF">CDV28_12710</name>
</gene>
<keyword evidence="11 14" id="KW-0472">Membrane</keyword>
<evidence type="ECO:0000256" key="7">
    <source>
        <dbReference type="ARBA" id="ARBA00022781"/>
    </source>
</evidence>